<evidence type="ECO:0000313" key="2">
    <source>
        <dbReference type="Proteomes" id="UP000753802"/>
    </source>
</evidence>
<accession>A0ABW9ZTQ5</accession>
<protein>
    <submittedName>
        <fullName evidence="1">Uncharacterized protein</fullName>
    </submittedName>
</protein>
<organism evidence="1 2">
    <name type="scientific">Sediminibacterium roseum</name>
    <dbReference type="NCBI Taxonomy" id="1978412"/>
    <lineage>
        <taxon>Bacteria</taxon>
        <taxon>Pseudomonadati</taxon>
        <taxon>Bacteroidota</taxon>
        <taxon>Chitinophagia</taxon>
        <taxon>Chitinophagales</taxon>
        <taxon>Chitinophagaceae</taxon>
        <taxon>Sediminibacterium</taxon>
    </lineage>
</organism>
<comment type="caution">
    <text evidence="1">The sequence shown here is derived from an EMBL/GenBank/DDBJ whole genome shotgun (WGS) entry which is preliminary data.</text>
</comment>
<dbReference type="Proteomes" id="UP000753802">
    <property type="component" value="Unassembled WGS sequence"/>
</dbReference>
<gene>
    <name evidence="1" type="ORF">GWC95_11335</name>
</gene>
<dbReference type="RefSeq" id="WP_161818838.1">
    <property type="nucleotide sequence ID" value="NZ_JAACJS010000015.1"/>
</dbReference>
<proteinExistence type="predicted"/>
<evidence type="ECO:0000313" key="1">
    <source>
        <dbReference type="EMBL" id="NCI50519.1"/>
    </source>
</evidence>
<keyword evidence="2" id="KW-1185">Reference proteome</keyword>
<name>A0ABW9ZTQ5_9BACT</name>
<sequence length="72" mass="8288">MKLYKQVDNKVELCILPRMEAEVNKLFAHEVKTGSRKELPDGRIHLVFEVAPEKANLLLNLGFQAVNINREQ</sequence>
<reference evidence="1 2" key="1">
    <citation type="submission" date="2020-01" db="EMBL/GenBank/DDBJ databases">
        <title>Genome analysis.</title>
        <authorList>
            <person name="Wu S."/>
            <person name="Wang G."/>
        </authorList>
    </citation>
    <scope>NUCLEOTIDE SEQUENCE [LARGE SCALE GENOMIC DNA]</scope>
    <source>
        <strain evidence="1 2">SYL130</strain>
    </source>
</reference>
<dbReference type="EMBL" id="JAACJS010000015">
    <property type="protein sequence ID" value="NCI50519.1"/>
    <property type="molecule type" value="Genomic_DNA"/>
</dbReference>